<accession>A0A2A4EQ35</accession>
<dbReference type="RefSeq" id="WP_096724375.1">
    <property type="nucleotide sequence ID" value="NZ_MTZV01000006.1"/>
</dbReference>
<organism evidence="1 2">
    <name type="scientific">Paraburkholderia acidicola</name>
    <dbReference type="NCBI Taxonomy" id="1912599"/>
    <lineage>
        <taxon>Bacteria</taxon>
        <taxon>Pseudomonadati</taxon>
        <taxon>Pseudomonadota</taxon>
        <taxon>Betaproteobacteria</taxon>
        <taxon>Burkholderiales</taxon>
        <taxon>Burkholderiaceae</taxon>
        <taxon>Paraburkholderia</taxon>
    </lineage>
</organism>
<sequence length="156" mass="16506">MWALWIAVVAAALISFYALLPNSNVNAVPPDMPAALAGDMASYREQLENYVFSHHTAGGAVPQSDFAHIGNWNYTSTRWQNYVNNGIVVVYPAAGGPPLPAGFLGALLQQAGYSVEAGSVLNKQIVNPQNTGGNVVLPVGMPPLTDGTPVWIAQVF</sequence>
<evidence type="ECO:0008006" key="3">
    <source>
        <dbReference type="Google" id="ProtNLM"/>
    </source>
</evidence>
<name>A0A2A4EQ35_9BURK</name>
<gene>
    <name evidence="1" type="ORF">BWP39_22960</name>
</gene>
<dbReference type="InterPro" id="IPR009987">
    <property type="entry name" value="IM_PilM"/>
</dbReference>
<dbReference type="Gene3D" id="3.30.450.360">
    <property type="match status" value="1"/>
</dbReference>
<dbReference type="Pfam" id="PF07419">
    <property type="entry name" value="PilM"/>
    <property type="match status" value="1"/>
</dbReference>
<dbReference type="AlphaFoldDB" id="A0A2A4EQ35"/>
<evidence type="ECO:0000313" key="1">
    <source>
        <dbReference type="EMBL" id="PCE22542.1"/>
    </source>
</evidence>
<proteinExistence type="predicted"/>
<dbReference type="EMBL" id="MTZV01000006">
    <property type="protein sequence ID" value="PCE22542.1"/>
    <property type="molecule type" value="Genomic_DNA"/>
</dbReference>
<reference evidence="1 2" key="1">
    <citation type="submission" date="2017-01" db="EMBL/GenBank/DDBJ databases">
        <title>Whole-Genome Shotgun Sequencing of Two beta-Proteobacterial Species in Search of the Bulgecin Biosynthetic Cluster.</title>
        <authorList>
            <person name="Horsman M.E."/>
            <person name="Marous D.R."/>
            <person name="Li R."/>
            <person name="Oliver R.A."/>
            <person name="Byun B."/>
            <person name="Emrich S.J."/>
            <person name="Boggess B."/>
            <person name="Townsend C.A."/>
            <person name="Mobashery S."/>
        </authorList>
    </citation>
    <scope>NUCLEOTIDE SEQUENCE [LARGE SCALE GENOMIC DNA]</scope>
    <source>
        <strain evidence="1 2">ATCC 31363</strain>
    </source>
</reference>
<comment type="caution">
    <text evidence="1">The sequence shown here is derived from an EMBL/GenBank/DDBJ whole genome shotgun (WGS) entry which is preliminary data.</text>
</comment>
<protein>
    <recommendedName>
        <fullName evidence="3">PilM protein</fullName>
    </recommendedName>
</protein>
<dbReference type="Proteomes" id="UP000218022">
    <property type="component" value="Unassembled WGS sequence"/>
</dbReference>
<evidence type="ECO:0000313" key="2">
    <source>
        <dbReference type="Proteomes" id="UP000218022"/>
    </source>
</evidence>